<dbReference type="InterPro" id="IPR009091">
    <property type="entry name" value="RCC1/BLIP-II"/>
</dbReference>
<gene>
    <name evidence="4" type="ORF">CDQ84_15305</name>
</gene>
<dbReference type="Proteomes" id="UP000236151">
    <property type="component" value="Unassembled WGS sequence"/>
</dbReference>
<dbReference type="InterPro" id="IPR001119">
    <property type="entry name" value="SLH_dom"/>
</dbReference>
<dbReference type="RefSeq" id="WP_103082609.1">
    <property type="nucleotide sequence ID" value="NZ_CP021850.1"/>
</dbReference>
<keyword evidence="2" id="KW-0732">Signal</keyword>
<organism evidence="4 5">
    <name type="scientific">Clostridium thermosuccinogenes</name>
    <dbReference type="NCBI Taxonomy" id="84032"/>
    <lineage>
        <taxon>Bacteria</taxon>
        <taxon>Bacillati</taxon>
        <taxon>Bacillota</taxon>
        <taxon>Clostridia</taxon>
        <taxon>Eubacteriales</taxon>
        <taxon>Clostridiaceae</taxon>
        <taxon>Clostridium</taxon>
    </lineage>
</organism>
<evidence type="ECO:0000259" key="3">
    <source>
        <dbReference type="PROSITE" id="PS51272"/>
    </source>
</evidence>
<feature type="chain" id="PRO_5014403543" description="SLH domain-containing protein" evidence="2">
    <location>
        <begin position="31"/>
        <end position="583"/>
    </location>
</feature>
<protein>
    <recommendedName>
        <fullName evidence="3">SLH domain-containing protein</fullName>
    </recommendedName>
</protein>
<evidence type="ECO:0000313" key="5">
    <source>
        <dbReference type="Proteomes" id="UP000236151"/>
    </source>
</evidence>
<dbReference type="SUPFAM" id="SSF50985">
    <property type="entry name" value="RCC1/BLIP-II"/>
    <property type="match status" value="1"/>
</dbReference>
<evidence type="ECO:0000256" key="1">
    <source>
        <dbReference type="ARBA" id="ARBA00022737"/>
    </source>
</evidence>
<name>A0A2K2F9J5_9CLOT</name>
<evidence type="ECO:0000256" key="2">
    <source>
        <dbReference type="SAM" id="SignalP"/>
    </source>
</evidence>
<evidence type="ECO:0000313" key="4">
    <source>
        <dbReference type="EMBL" id="PNT96448.1"/>
    </source>
</evidence>
<reference evidence="4 5" key="1">
    <citation type="submission" date="2017-06" db="EMBL/GenBank/DDBJ databases">
        <title>Investigating the central metabolism of Clostridium thermosuccinogenes.</title>
        <authorList>
            <person name="Koendjbiharie J.G."/>
            <person name="van Kranenburg R."/>
        </authorList>
    </citation>
    <scope>NUCLEOTIDE SEQUENCE [LARGE SCALE GENOMIC DNA]</scope>
    <source>
        <strain evidence="4 5">DSM 5806</strain>
    </source>
</reference>
<feature type="domain" description="SLH" evidence="3">
    <location>
        <begin position="458"/>
        <end position="522"/>
    </location>
</feature>
<dbReference type="PROSITE" id="PS51272">
    <property type="entry name" value="SLH"/>
    <property type="match status" value="2"/>
</dbReference>
<proteinExistence type="predicted"/>
<accession>A0A2K2F9J5</accession>
<dbReference type="Pfam" id="PF00395">
    <property type="entry name" value="SLH"/>
    <property type="match status" value="2"/>
</dbReference>
<dbReference type="OrthoDB" id="1864276at2"/>
<sequence>MKNNLKKRIKKGIAVLAASLMLTAINPAYAADYSIKIEQNGYLRSDGNYYFWDPLKAVAKNIRYINNDVYITTDGECYYYRGYYNYNGKKILDNVAMISDVVHDSYYDYFYYLHTDGNLMYAQKRQDDIETKVVIEKMGNLKQLDSSYALTGKGDLYYLGVDEARLIDTNVKSYEYFPTHINYNGEYTFYAMLYLKNDNSLYSSYGVDLSNINEKPRHLLNNVTYYEVKGLQLRAKTSDNTWYAWGDNSSYQIYKDIVDGYNVAPKYVDVPRKITDNILYQEEGYELRLDGSFYRKDKESGTVKYTLLDTDVATVTKPGNGYIYQKFNGDVYHIKETWANHYYQPVPGTSKLLCKDVAIKVTDPDKYRVEYNLNIFKKDGTIVVIDRDGKVIDTLIPSKYFSSSSWAQAELQEADKLGLLDSVIDYVFDRDISRMKFCALIVDMCETYLGKEMPVSTSNPFRDLDYDDVKDQKDIILKAYAAGIVNGTDATTFSPSSTIDRQQMAAMMYRAAKYLNPGIKAGNPAKFADADKINNWAAESVNAMSSLGIIKGSDGKFNPNERATIEQSALMVLRLFKVLKQGA</sequence>
<keyword evidence="1" id="KW-0677">Repeat</keyword>
<keyword evidence="5" id="KW-1185">Reference proteome</keyword>
<dbReference type="EMBL" id="NIOJ01000049">
    <property type="protein sequence ID" value="PNT96448.1"/>
    <property type="molecule type" value="Genomic_DNA"/>
</dbReference>
<dbReference type="AlphaFoldDB" id="A0A2K2F9J5"/>
<feature type="domain" description="SLH" evidence="3">
    <location>
        <begin position="524"/>
        <end position="583"/>
    </location>
</feature>
<feature type="signal peptide" evidence="2">
    <location>
        <begin position="1"/>
        <end position="30"/>
    </location>
</feature>
<comment type="caution">
    <text evidence="4">The sequence shown here is derived from an EMBL/GenBank/DDBJ whole genome shotgun (WGS) entry which is preliminary data.</text>
</comment>
<dbReference type="KEGG" id="cthd:CDO33_14210"/>